<dbReference type="Proteomes" id="UP001066276">
    <property type="component" value="Chromosome 2_1"/>
</dbReference>
<dbReference type="AlphaFoldDB" id="A0AAV7VVX6"/>
<evidence type="ECO:0000313" key="3">
    <source>
        <dbReference type="Proteomes" id="UP001066276"/>
    </source>
</evidence>
<feature type="compositionally biased region" description="Basic and acidic residues" evidence="1">
    <location>
        <begin position="117"/>
        <end position="129"/>
    </location>
</feature>
<sequence length="151" mass="16582">MQAITKQQTWVCSTYPRDPPTYEARASQGNNAVTQTKHKHDLPHAYTVAYYLTRKSDAATETNAHIPQATLQPRRCTGQHNLRSIITEPKTIGPAVSRSDAQQTISCEPGRQGASNRRPDLNAQQEDRPNITGSHLSPTGEAPSIPCTILP</sequence>
<accession>A0AAV7VVX6</accession>
<comment type="caution">
    <text evidence="2">The sequence shown here is derived from an EMBL/GenBank/DDBJ whole genome shotgun (WGS) entry which is preliminary data.</text>
</comment>
<gene>
    <name evidence="2" type="ORF">NDU88_007976</name>
</gene>
<reference evidence="2" key="1">
    <citation type="journal article" date="2022" name="bioRxiv">
        <title>Sequencing and chromosome-scale assembly of the giantPleurodeles waltlgenome.</title>
        <authorList>
            <person name="Brown T."/>
            <person name="Elewa A."/>
            <person name="Iarovenko S."/>
            <person name="Subramanian E."/>
            <person name="Araus A.J."/>
            <person name="Petzold A."/>
            <person name="Susuki M."/>
            <person name="Suzuki K.-i.T."/>
            <person name="Hayashi T."/>
            <person name="Toyoda A."/>
            <person name="Oliveira C."/>
            <person name="Osipova E."/>
            <person name="Leigh N.D."/>
            <person name="Simon A."/>
            <person name="Yun M.H."/>
        </authorList>
    </citation>
    <scope>NUCLEOTIDE SEQUENCE</scope>
    <source>
        <strain evidence="2">20211129_DDA</strain>
        <tissue evidence="2">Liver</tissue>
    </source>
</reference>
<feature type="region of interest" description="Disordered" evidence="1">
    <location>
        <begin position="87"/>
        <end position="151"/>
    </location>
</feature>
<name>A0AAV7VVX6_PLEWA</name>
<proteinExistence type="predicted"/>
<organism evidence="2 3">
    <name type="scientific">Pleurodeles waltl</name>
    <name type="common">Iberian ribbed newt</name>
    <dbReference type="NCBI Taxonomy" id="8319"/>
    <lineage>
        <taxon>Eukaryota</taxon>
        <taxon>Metazoa</taxon>
        <taxon>Chordata</taxon>
        <taxon>Craniata</taxon>
        <taxon>Vertebrata</taxon>
        <taxon>Euteleostomi</taxon>
        <taxon>Amphibia</taxon>
        <taxon>Batrachia</taxon>
        <taxon>Caudata</taxon>
        <taxon>Salamandroidea</taxon>
        <taxon>Salamandridae</taxon>
        <taxon>Pleurodelinae</taxon>
        <taxon>Pleurodeles</taxon>
    </lineage>
</organism>
<protein>
    <submittedName>
        <fullName evidence="2">Uncharacterized protein</fullName>
    </submittedName>
</protein>
<dbReference type="EMBL" id="JANPWB010000003">
    <property type="protein sequence ID" value="KAJ1204195.1"/>
    <property type="molecule type" value="Genomic_DNA"/>
</dbReference>
<evidence type="ECO:0000256" key="1">
    <source>
        <dbReference type="SAM" id="MobiDB-lite"/>
    </source>
</evidence>
<keyword evidence="3" id="KW-1185">Reference proteome</keyword>
<evidence type="ECO:0000313" key="2">
    <source>
        <dbReference type="EMBL" id="KAJ1204195.1"/>
    </source>
</evidence>